<feature type="region of interest" description="Disordered" evidence="1">
    <location>
        <begin position="1"/>
        <end position="29"/>
    </location>
</feature>
<dbReference type="InterPro" id="IPR006640">
    <property type="entry name" value="SprT-like_domain"/>
</dbReference>
<sequence>MSLSGSTSRARRGRKRATGTIDMNEEAEAEAEVEVEEEGAVVVVEPSPDIHKLFCFYNKLYFDDALGACIVRWSSPRMTSCAGTCRFLRGGGCEIHLSEPLLKKRSTTDLKKTLLHEMIHAFLFITQNKKDRREHGSMFQDLMNTINSSSQADHQRPSGGYNITVYHDFHEEADSYRLHHWRCESCGDLIKRAINRKPSATDCIKKAGHGNVCGNSSCHWHSHQMSCGGTYAKIAEPPGYKDKTKASKGVQKTLDIKPEKPNVAILNNQGSHKSGVQKNLEIRLEKPNVAIPSNQVSHKSGVQKNLEIKPEKPNVVIPSNQGSHKSGVQKDLEIKPGKPSVVILSNQGSHKSEGMTDNCDTRMPHVITHFFHTTCDKKRTMHSSSLEFEKPKIVESKIKETFVVPGKQKNANSLESKKRKCNNTIRQQFGKGKKEFMVASAWLGYYADEESDEDIEPLINKRTERRKRQKILKKTMAATRENIAFATLPLDPSRSQKGSAKDFSLVPHENCDGGAQIVNVENVSAIDSDEILDAEPLDHSAPLPLPGLPYASPSKSPAQDIVIYISDDSD</sequence>
<feature type="domain" description="SprT-like" evidence="2">
    <location>
        <begin position="48"/>
        <end position="234"/>
    </location>
</feature>
<dbReference type="RefSeq" id="XP_020112604.1">
    <property type="nucleotide sequence ID" value="XM_020257015.1"/>
</dbReference>
<dbReference type="Proteomes" id="UP000515123">
    <property type="component" value="Linkage group 2"/>
</dbReference>
<dbReference type="GO" id="GO:0005634">
    <property type="term" value="C:nucleus"/>
    <property type="evidence" value="ECO:0007669"/>
    <property type="project" value="TreeGrafter"/>
</dbReference>
<evidence type="ECO:0000256" key="1">
    <source>
        <dbReference type="SAM" id="MobiDB-lite"/>
    </source>
</evidence>
<dbReference type="PANTHER" id="PTHR21220">
    <property type="entry name" value="DNA-DEPENDENT METALLOPROTEASE SPRTN"/>
    <property type="match status" value="1"/>
</dbReference>
<keyword evidence="3" id="KW-1185">Reference proteome</keyword>
<dbReference type="Pfam" id="PF10263">
    <property type="entry name" value="SprT-like"/>
    <property type="match status" value="1"/>
</dbReference>
<dbReference type="PANTHER" id="PTHR21220:SF0">
    <property type="entry name" value="DNA-DEPENDENT METALLOPROTEASE SPRTN"/>
    <property type="match status" value="1"/>
</dbReference>
<name>A0A6P5GXP2_ANACO</name>
<evidence type="ECO:0000313" key="3">
    <source>
        <dbReference type="Proteomes" id="UP000515123"/>
    </source>
</evidence>
<evidence type="ECO:0000259" key="2">
    <source>
        <dbReference type="SMART" id="SM00731"/>
    </source>
</evidence>
<gene>
    <name evidence="4" type="primary">LOC109727113</name>
</gene>
<dbReference type="GO" id="GO:0003697">
    <property type="term" value="F:single-stranded DNA binding"/>
    <property type="evidence" value="ECO:0007669"/>
    <property type="project" value="InterPro"/>
</dbReference>
<reference evidence="4" key="2">
    <citation type="submission" date="2025-08" db="UniProtKB">
        <authorList>
            <consortium name="RefSeq"/>
        </authorList>
    </citation>
    <scope>IDENTIFICATION</scope>
    <source>
        <tissue evidence="4">Leaf</tissue>
    </source>
</reference>
<dbReference type="SMART" id="SM00731">
    <property type="entry name" value="SprT"/>
    <property type="match status" value="1"/>
</dbReference>
<feature type="region of interest" description="Disordered" evidence="1">
    <location>
        <begin position="529"/>
        <end position="555"/>
    </location>
</feature>
<dbReference type="InterPro" id="IPR044245">
    <property type="entry name" value="Spartan"/>
</dbReference>
<organism evidence="3 4">
    <name type="scientific">Ananas comosus</name>
    <name type="common">Pineapple</name>
    <name type="synonym">Ananas ananas</name>
    <dbReference type="NCBI Taxonomy" id="4615"/>
    <lineage>
        <taxon>Eukaryota</taxon>
        <taxon>Viridiplantae</taxon>
        <taxon>Streptophyta</taxon>
        <taxon>Embryophyta</taxon>
        <taxon>Tracheophyta</taxon>
        <taxon>Spermatophyta</taxon>
        <taxon>Magnoliopsida</taxon>
        <taxon>Liliopsida</taxon>
        <taxon>Poales</taxon>
        <taxon>Bromeliaceae</taxon>
        <taxon>Bromelioideae</taxon>
        <taxon>Ananas</taxon>
    </lineage>
</organism>
<reference evidence="3" key="1">
    <citation type="journal article" date="2015" name="Nat. Genet.">
        <title>The pineapple genome and the evolution of CAM photosynthesis.</title>
        <authorList>
            <person name="Ming R."/>
            <person name="VanBuren R."/>
            <person name="Wai C.M."/>
            <person name="Tang H."/>
            <person name="Schatz M.C."/>
            <person name="Bowers J.E."/>
            <person name="Lyons E."/>
            <person name="Wang M.L."/>
            <person name="Chen J."/>
            <person name="Biggers E."/>
            <person name="Zhang J."/>
            <person name="Huang L."/>
            <person name="Zhang L."/>
            <person name="Miao W."/>
            <person name="Zhang J."/>
            <person name="Ye Z."/>
            <person name="Miao C."/>
            <person name="Lin Z."/>
            <person name="Wang H."/>
            <person name="Zhou H."/>
            <person name="Yim W.C."/>
            <person name="Priest H.D."/>
            <person name="Zheng C."/>
            <person name="Woodhouse M."/>
            <person name="Edger P.P."/>
            <person name="Guyot R."/>
            <person name="Guo H.B."/>
            <person name="Guo H."/>
            <person name="Zheng G."/>
            <person name="Singh R."/>
            <person name="Sharma A."/>
            <person name="Min X."/>
            <person name="Zheng Y."/>
            <person name="Lee H."/>
            <person name="Gurtowski J."/>
            <person name="Sedlazeck F.J."/>
            <person name="Harkess A."/>
            <person name="McKain M.R."/>
            <person name="Liao Z."/>
            <person name="Fang J."/>
            <person name="Liu J."/>
            <person name="Zhang X."/>
            <person name="Zhang Q."/>
            <person name="Hu W."/>
            <person name="Qin Y."/>
            <person name="Wang K."/>
            <person name="Chen L.Y."/>
            <person name="Shirley N."/>
            <person name="Lin Y.R."/>
            <person name="Liu L.Y."/>
            <person name="Hernandez A.G."/>
            <person name="Wright C.L."/>
            <person name="Bulone V."/>
            <person name="Tuskan G.A."/>
            <person name="Heath K."/>
            <person name="Zee F."/>
            <person name="Moore P.H."/>
            <person name="Sunkar R."/>
            <person name="Leebens-Mack J.H."/>
            <person name="Mockler T."/>
            <person name="Bennetzen J.L."/>
            <person name="Freeling M."/>
            <person name="Sankoff D."/>
            <person name="Paterson A.H."/>
            <person name="Zhu X."/>
            <person name="Yang X."/>
            <person name="Smith J.A."/>
            <person name="Cushman J.C."/>
            <person name="Paull R.E."/>
            <person name="Yu Q."/>
        </authorList>
    </citation>
    <scope>NUCLEOTIDE SEQUENCE [LARGE SCALE GENOMIC DNA]</scope>
    <source>
        <strain evidence="3">cv. F153</strain>
    </source>
</reference>
<dbReference type="OrthoDB" id="5236983at2759"/>
<dbReference type="GO" id="GO:0006974">
    <property type="term" value="P:DNA damage response"/>
    <property type="evidence" value="ECO:0007669"/>
    <property type="project" value="InterPro"/>
</dbReference>
<dbReference type="AlphaFoldDB" id="A0A6P5GXP2"/>
<proteinExistence type="predicted"/>
<dbReference type="GO" id="GO:0031593">
    <property type="term" value="F:polyubiquitin modification-dependent protein binding"/>
    <property type="evidence" value="ECO:0007669"/>
    <property type="project" value="TreeGrafter"/>
</dbReference>
<evidence type="ECO:0000313" key="4">
    <source>
        <dbReference type="RefSeq" id="XP_020112604.1"/>
    </source>
</evidence>
<dbReference type="GO" id="GO:0004222">
    <property type="term" value="F:metalloendopeptidase activity"/>
    <property type="evidence" value="ECO:0007669"/>
    <property type="project" value="InterPro"/>
</dbReference>
<accession>A0A6P5GXP2</accession>
<protein>
    <submittedName>
        <fullName evidence="4">SprT-like domain-containing protein Spartan</fullName>
    </submittedName>
</protein>
<dbReference type="GeneID" id="109727113"/>